<gene>
    <name evidence="1" type="ORF">EAE97_003156</name>
</gene>
<organism evidence="1 2">
    <name type="scientific">Botrytis byssoidea</name>
    <dbReference type="NCBI Taxonomy" id="139641"/>
    <lineage>
        <taxon>Eukaryota</taxon>
        <taxon>Fungi</taxon>
        <taxon>Dikarya</taxon>
        <taxon>Ascomycota</taxon>
        <taxon>Pezizomycotina</taxon>
        <taxon>Leotiomycetes</taxon>
        <taxon>Helotiales</taxon>
        <taxon>Sclerotiniaceae</taxon>
        <taxon>Botrytis</taxon>
    </lineage>
</organism>
<dbReference type="Proteomes" id="UP000710849">
    <property type="component" value="Unassembled WGS sequence"/>
</dbReference>
<reference evidence="1 2" key="1">
    <citation type="journal article" date="2020" name="Genome Biol. Evol.">
        <title>Comparative genomics of Sclerotiniaceae.</title>
        <authorList>
            <person name="Valero Jimenez C.A."/>
            <person name="Steentjes M."/>
            <person name="Scholten O.E."/>
            <person name="Van Kan J.A.L."/>
        </authorList>
    </citation>
    <scope>NUCLEOTIDE SEQUENCE [LARGE SCALE GENOMIC DNA]</scope>
    <source>
        <strain evidence="1 2">MUCL 94</strain>
    </source>
</reference>
<comment type="caution">
    <text evidence="1">The sequence shown here is derived from an EMBL/GenBank/DDBJ whole genome shotgun (WGS) entry which is preliminary data.</text>
</comment>
<sequence length="179" mass="20058">MVDSFTLVYGFSSTTCVLGAKLPTIPKVTNDDPITRSLLTTKHTHDLFLLSPDIAFDIDTEAESLSTGYCKRDPSPSSYNFRPQNISPSIYPSKKPPEKNIITRNTINIHLYPPSSALNFHSYLKSTSDQRRTQSYFVMENTTDMYGAQFSMLQNAMNNDTRYDANLDASFCLGDCLGL</sequence>
<evidence type="ECO:0000313" key="1">
    <source>
        <dbReference type="EMBL" id="KAF7949647.1"/>
    </source>
</evidence>
<evidence type="ECO:0000313" key="2">
    <source>
        <dbReference type="Proteomes" id="UP000710849"/>
    </source>
</evidence>
<dbReference type="RefSeq" id="XP_038735531.1">
    <property type="nucleotide sequence ID" value="XM_038873668.1"/>
</dbReference>
<accession>A0A9P5IUX5</accession>
<protein>
    <submittedName>
        <fullName evidence="1">Uncharacterized protein</fullName>
    </submittedName>
</protein>
<dbReference type="GeneID" id="62146745"/>
<proteinExistence type="predicted"/>
<dbReference type="AlphaFoldDB" id="A0A9P5IUX5"/>
<name>A0A9P5IUX5_9HELO</name>
<keyword evidence="2" id="KW-1185">Reference proteome</keyword>
<dbReference type="EMBL" id="RCSW01000005">
    <property type="protein sequence ID" value="KAF7949647.1"/>
    <property type="molecule type" value="Genomic_DNA"/>
</dbReference>